<accession>A0AAI8YUQ9</accession>
<keyword evidence="2" id="KW-1185">Reference proteome</keyword>
<protein>
    <submittedName>
        <fullName evidence="1">Uncharacterized protein</fullName>
    </submittedName>
</protein>
<proteinExistence type="predicted"/>
<sequence>MPEVVASPDLPENCDDEVESVGFGESVDLEAVRGGEAAPVDVSIGVEHRKLEPEVALTVLLSDGELSTLETSEGPELKIELHGLEEPSELVKVDVRMPFENGAVDVRAPELVRGTGAAEGNDERLYEGIVSLEVVRKGVRLLRTPRINS</sequence>
<dbReference type="Proteomes" id="UP001296104">
    <property type="component" value="Unassembled WGS sequence"/>
</dbReference>
<reference evidence="1" key="1">
    <citation type="submission" date="2023-11" db="EMBL/GenBank/DDBJ databases">
        <authorList>
            <person name="Alioto T."/>
            <person name="Alioto T."/>
            <person name="Gomez Garrido J."/>
        </authorList>
    </citation>
    <scope>NUCLEOTIDE SEQUENCE</scope>
</reference>
<evidence type="ECO:0000313" key="1">
    <source>
        <dbReference type="EMBL" id="CAK3893831.1"/>
    </source>
</evidence>
<name>A0AAI8YUQ9_9PEZI</name>
<evidence type="ECO:0000313" key="2">
    <source>
        <dbReference type="Proteomes" id="UP001296104"/>
    </source>
</evidence>
<gene>
    <name evidence="1" type="ORF">LECACI_7A002349</name>
</gene>
<dbReference type="EMBL" id="CAVMBE010000010">
    <property type="protein sequence ID" value="CAK3893831.1"/>
    <property type="molecule type" value="Genomic_DNA"/>
</dbReference>
<dbReference type="AlphaFoldDB" id="A0AAI8YUQ9"/>
<organism evidence="1 2">
    <name type="scientific">Lecanosticta acicola</name>
    <dbReference type="NCBI Taxonomy" id="111012"/>
    <lineage>
        <taxon>Eukaryota</taxon>
        <taxon>Fungi</taxon>
        <taxon>Dikarya</taxon>
        <taxon>Ascomycota</taxon>
        <taxon>Pezizomycotina</taxon>
        <taxon>Dothideomycetes</taxon>
        <taxon>Dothideomycetidae</taxon>
        <taxon>Mycosphaerellales</taxon>
        <taxon>Mycosphaerellaceae</taxon>
        <taxon>Lecanosticta</taxon>
    </lineage>
</organism>
<comment type="caution">
    <text evidence="1">The sequence shown here is derived from an EMBL/GenBank/DDBJ whole genome shotgun (WGS) entry which is preliminary data.</text>
</comment>